<dbReference type="Proteomes" id="UP000199572">
    <property type="component" value="Unassembled WGS sequence"/>
</dbReference>
<evidence type="ECO:0000256" key="6">
    <source>
        <dbReference type="SAM" id="Phobius"/>
    </source>
</evidence>
<dbReference type="SMART" id="SM00245">
    <property type="entry name" value="TSPc"/>
    <property type="match status" value="1"/>
</dbReference>
<dbReference type="Pfam" id="PF17820">
    <property type="entry name" value="PDZ_6"/>
    <property type="match status" value="1"/>
</dbReference>
<dbReference type="InterPro" id="IPR041489">
    <property type="entry name" value="PDZ_6"/>
</dbReference>
<evidence type="ECO:0000313" key="9">
    <source>
        <dbReference type="Proteomes" id="UP000199572"/>
    </source>
</evidence>
<dbReference type="GO" id="GO:0004175">
    <property type="term" value="F:endopeptidase activity"/>
    <property type="evidence" value="ECO:0007669"/>
    <property type="project" value="TreeGrafter"/>
</dbReference>
<dbReference type="InterPro" id="IPR029045">
    <property type="entry name" value="ClpP/crotonase-like_dom_sf"/>
</dbReference>
<comment type="similarity">
    <text evidence="1 5">Belongs to the peptidase S41A family.</text>
</comment>
<evidence type="ECO:0000259" key="7">
    <source>
        <dbReference type="PROSITE" id="PS50106"/>
    </source>
</evidence>
<dbReference type="STRING" id="390241.SAMN04488023_104150"/>
<keyword evidence="2 5" id="KW-0645">Protease</keyword>
<dbReference type="PANTHER" id="PTHR32060:SF30">
    <property type="entry name" value="CARBOXY-TERMINAL PROCESSING PROTEASE CTPA"/>
    <property type="match status" value="1"/>
</dbReference>
<keyword evidence="3 5" id="KW-0378">Hydrolase</keyword>
<feature type="domain" description="PDZ" evidence="7">
    <location>
        <begin position="117"/>
        <end position="174"/>
    </location>
</feature>
<evidence type="ECO:0000256" key="3">
    <source>
        <dbReference type="ARBA" id="ARBA00022801"/>
    </source>
</evidence>
<keyword evidence="6" id="KW-0472">Membrane</keyword>
<dbReference type="InterPro" id="IPR005151">
    <property type="entry name" value="Tail-specific_protease"/>
</dbReference>
<protein>
    <submittedName>
        <fullName evidence="8">Carboxyl-terminal processing protease</fullName>
    </submittedName>
</protein>
<dbReference type="GO" id="GO:0007165">
    <property type="term" value="P:signal transduction"/>
    <property type="evidence" value="ECO:0007669"/>
    <property type="project" value="TreeGrafter"/>
</dbReference>
<dbReference type="GO" id="GO:0008236">
    <property type="term" value="F:serine-type peptidase activity"/>
    <property type="evidence" value="ECO:0007669"/>
    <property type="project" value="UniProtKB-KW"/>
</dbReference>
<proteinExistence type="inferred from homology"/>
<dbReference type="SUPFAM" id="SSF52096">
    <property type="entry name" value="ClpP/crotonase"/>
    <property type="match status" value="1"/>
</dbReference>
<dbReference type="PANTHER" id="PTHR32060">
    <property type="entry name" value="TAIL-SPECIFIC PROTEASE"/>
    <property type="match status" value="1"/>
</dbReference>
<evidence type="ECO:0000256" key="5">
    <source>
        <dbReference type="RuleBase" id="RU004404"/>
    </source>
</evidence>
<organism evidence="8 9">
    <name type="scientific">Pedobacter rhizosphaerae</name>
    <dbReference type="NCBI Taxonomy" id="390241"/>
    <lineage>
        <taxon>Bacteria</taxon>
        <taxon>Pseudomonadati</taxon>
        <taxon>Bacteroidota</taxon>
        <taxon>Sphingobacteriia</taxon>
        <taxon>Sphingobacteriales</taxon>
        <taxon>Sphingobacteriaceae</taxon>
        <taxon>Pedobacter</taxon>
    </lineage>
</organism>
<dbReference type="Gene3D" id="2.30.42.10">
    <property type="match status" value="1"/>
</dbReference>
<dbReference type="CDD" id="cd06782">
    <property type="entry name" value="cpPDZ_CPP-like"/>
    <property type="match status" value="1"/>
</dbReference>
<keyword evidence="6" id="KW-1133">Transmembrane helix</keyword>
<sequence length="557" mass="61850">MYENRVKKIHQPANFHKFAVTLMKKNTRYNLLIALSYSIVLIAGMILGIKFIKDQGFGVQRSPQLANTNSEKLDEILHIINKNYVDEINTDSLHNLPIDSVLHQLDPHSVYLPPTDAQDMTDNLEGNFEGVGIEYYMLNDTMMVTGVVKDGPAYQAGIKLGDKILSIDSTMVSGRMLPKDQLTGRFRGKSGTGVGVVLLHNGSTQPNRIMVTRGKVNISSIDAAYMINNETGYVRISKFGANTDSDFSAAAANLKAKGMKKLILDLRDNGGGYFTAATGLADQFLPENKLIVYTQGKHEPRTDYFSTGTGAFQNGKLAILINENTASASEIVAGAIQDLGRGIIVGRRSFGKGLVQEQFAFNDGSALNLTIARYYTPSGRSIQKSYKKGYDAYKHELDERMMDGELTGDRTSFKDSIEKAEGVNVNIPKRIKPVGGIQPDVFVKLDTAGYNRFYSTLVSKKILSDYVFNILTFRYSAAFVEQNINTFNISDNDFKDFIGFMQRRNVPIDRFQLYNSKAIILNDLKALLCRYYLGDVGYYKAANQSDNAVKQALANLQ</sequence>
<accession>A0A1H9LI50</accession>
<feature type="transmembrane region" description="Helical" evidence="6">
    <location>
        <begin position="31"/>
        <end position="52"/>
    </location>
</feature>
<name>A0A1H9LI50_9SPHI</name>
<dbReference type="InterPro" id="IPR004447">
    <property type="entry name" value="Peptidase_S41A"/>
</dbReference>
<reference evidence="8 9" key="1">
    <citation type="submission" date="2016-10" db="EMBL/GenBank/DDBJ databases">
        <authorList>
            <person name="de Groot N.N."/>
        </authorList>
    </citation>
    <scope>NUCLEOTIDE SEQUENCE [LARGE SCALE GENOMIC DNA]</scope>
    <source>
        <strain evidence="8 9">DSM 18610</strain>
    </source>
</reference>
<dbReference type="PROSITE" id="PS50106">
    <property type="entry name" value="PDZ"/>
    <property type="match status" value="1"/>
</dbReference>
<dbReference type="InterPro" id="IPR001478">
    <property type="entry name" value="PDZ"/>
</dbReference>
<dbReference type="SMART" id="SM00228">
    <property type="entry name" value="PDZ"/>
    <property type="match status" value="1"/>
</dbReference>
<evidence type="ECO:0000313" key="8">
    <source>
        <dbReference type="EMBL" id="SER10909.1"/>
    </source>
</evidence>
<evidence type="ECO:0000256" key="2">
    <source>
        <dbReference type="ARBA" id="ARBA00022670"/>
    </source>
</evidence>
<dbReference type="GO" id="GO:0030288">
    <property type="term" value="C:outer membrane-bounded periplasmic space"/>
    <property type="evidence" value="ECO:0007669"/>
    <property type="project" value="TreeGrafter"/>
</dbReference>
<dbReference type="AlphaFoldDB" id="A0A1H9LI50"/>
<gene>
    <name evidence="8" type="ORF">SAMN04488023_104150</name>
</gene>
<dbReference type="Pfam" id="PF03572">
    <property type="entry name" value="Peptidase_S41"/>
    <property type="match status" value="1"/>
</dbReference>
<dbReference type="Gene3D" id="3.30.750.44">
    <property type="match status" value="1"/>
</dbReference>
<dbReference type="CDD" id="cd07560">
    <property type="entry name" value="Peptidase_S41_CPP"/>
    <property type="match status" value="1"/>
</dbReference>
<dbReference type="EMBL" id="FOGG01000004">
    <property type="protein sequence ID" value="SER10909.1"/>
    <property type="molecule type" value="Genomic_DNA"/>
</dbReference>
<dbReference type="NCBIfam" id="TIGR00225">
    <property type="entry name" value="prc"/>
    <property type="match status" value="1"/>
</dbReference>
<keyword evidence="9" id="KW-1185">Reference proteome</keyword>
<keyword evidence="6" id="KW-0812">Transmembrane</keyword>
<dbReference type="SUPFAM" id="SSF50156">
    <property type="entry name" value="PDZ domain-like"/>
    <property type="match status" value="1"/>
</dbReference>
<evidence type="ECO:0000256" key="4">
    <source>
        <dbReference type="ARBA" id="ARBA00022825"/>
    </source>
</evidence>
<keyword evidence="4 5" id="KW-0720">Serine protease</keyword>
<evidence type="ECO:0000256" key="1">
    <source>
        <dbReference type="ARBA" id="ARBA00009179"/>
    </source>
</evidence>
<dbReference type="Gene3D" id="3.90.226.10">
    <property type="entry name" value="2-enoyl-CoA Hydratase, Chain A, domain 1"/>
    <property type="match status" value="1"/>
</dbReference>
<dbReference type="GO" id="GO:0006508">
    <property type="term" value="P:proteolysis"/>
    <property type="evidence" value="ECO:0007669"/>
    <property type="project" value="UniProtKB-KW"/>
</dbReference>
<dbReference type="InterPro" id="IPR036034">
    <property type="entry name" value="PDZ_sf"/>
</dbReference>